<dbReference type="AlphaFoldDB" id="A0A356W5G9"/>
<protein>
    <submittedName>
        <fullName evidence="2">Protease</fullName>
    </submittedName>
</protein>
<comment type="caution">
    <text evidence="2">The sequence shown here is derived from an EMBL/GenBank/DDBJ whole genome shotgun (WGS) entry which is preliminary data.</text>
</comment>
<feature type="domain" description="DJ-1/PfpI" evidence="1">
    <location>
        <begin position="1"/>
        <end position="53"/>
    </location>
</feature>
<name>A0A356W5G9_9PROT</name>
<dbReference type="EMBL" id="DOGS01000173">
    <property type="protein sequence ID" value="HBQ48921.1"/>
    <property type="molecule type" value="Genomic_DNA"/>
</dbReference>
<organism evidence="2 3">
    <name type="scientific">Hyphomonas atlantica</name>
    <dbReference type="NCBI Taxonomy" id="1280948"/>
    <lineage>
        <taxon>Bacteria</taxon>
        <taxon>Pseudomonadati</taxon>
        <taxon>Pseudomonadota</taxon>
        <taxon>Alphaproteobacteria</taxon>
        <taxon>Hyphomonadales</taxon>
        <taxon>Hyphomonadaceae</taxon>
        <taxon>Hyphomonas</taxon>
    </lineage>
</organism>
<dbReference type="GO" id="GO:0006508">
    <property type="term" value="P:proteolysis"/>
    <property type="evidence" value="ECO:0007669"/>
    <property type="project" value="UniProtKB-KW"/>
</dbReference>
<gene>
    <name evidence="2" type="ORF">DD728_08545</name>
</gene>
<dbReference type="InterPro" id="IPR029062">
    <property type="entry name" value="Class_I_gatase-like"/>
</dbReference>
<dbReference type="Pfam" id="PF01965">
    <property type="entry name" value="DJ-1_PfpI"/>
    <property type="match status" value="1"/>
</dbReference>
<dbReference type="GO" id="GO:0008233">
    <property type="term" value="F:peptidase activity"/>
    <property type="evidence" value="ECO:0007669"/>
    <property type="project" value="UniProtKB-KW"/>
</dbReference>
<accession>A0A356W5G9</accession>
<evidence type="ECO:0000313" key="3">
    <source>
        <dbReference type="Proteomes" id="UP000263957"/>
    </source>
</evidence>
<evidence type="ECO:0000259" key="1">
    <source>
        <dbReference type="Pfam" id="PF01965"/>
    </source>
</evidence>
<reference evidence="2 3" key="1">
    <citation type="journal article" date="2018" name="Nat. Biotechnol.">
        <title>A standardized bacterial taxonomy based on genome phylogeny substantially revises the tree of life.</title>
        <authorList>
            <person name="Parks D.H."/>
            <person name="Chuvochina M."/>
            <person name="Waite D.W."/>
            <person name="Rinke C."/>
            <person name="Skarshewski A."/>
            <person name="Chaumeil P.A."/>
            <person name="Hugenholtz P."/>
        </authorList>
    </citation>
    <scope>NUCLEOTIDE SEQUENCE [LARGE SCALE GENOMIC DNA]</scope>
    <source>
        <strain evidence="2">UBA10378</strain>
    </source>
</reference>
<dbReference type="SUPFAM" id="SSF52317">
    <property type="entry name" value="Class I glutamine amidotransferase-like"/>
    <property type="match status" value="1"/>
</dbReference>
<proteinExistence type="predicted"/>
<dbReference type="Proteomes" id="UP000263957">
    <property type="component" value="Unassembled WGS sequence"/>
</dbReference>
<dbReference type="Gene3D" id="3.40.50.880">
    <property type="match status" value="1"/>
</dbReference>
<keyword evidence="2" id="KW-0378">Hydrolase</keyword>
<dbReference type="InterPro" id="IPR002818">
    <property type="entry name" value="DJ-1/PfpI"/>
</dbReference>
<feature type="non-terminal residue" evidence="2">
    <location>
        <position position="1"/>
    </location>
</feature>
<sequence length="68" mass="7296">VNGREVTGFPAIQQDLKNAGGIVRDESVVVDGGLVTSRSPDDLGDFNAKIVEEICEGKHERQRDSVTA</sequence>
<evidence type="ECO:0000313" key="2">
    <source>
        <dbReference type="EMBL" id="HBQ48921.1"/>
    </source>
</evidence>
<keyword evidence="2" id="KW-0645">Protease</keyword>